<dbReference type="STRING" id="690850.Desaf_2162"/>
<dbReference type="eggNOG" id="COG1651">
    <property type="taxonomic scope" value="Bacteria"/>
</dbReference>
<dbReference type="AlphaFoldDB" id="F3YWJ8"/>
<evidence type="ECO:0000313" key="2">
    <source>
        <dbReference type="EMBL" id="EGJ50491.1"/>
    </source>
</evidence>
<keyword evidence="3" id="KW-1185">Reference proteome</keyword>
<dbReference type="HOGENOM" id="CLU_071793_0_0_7"/>
<feature type="transmembrane region" description="Helical" evidence="1">
    <location>
        <begin position="95"/>
        <end position="117"/>
    </location>
</feature>
<dbReference type="Proteomes" id="UP000007844">
    <property type="component" value="Chromosome"/>
</dbReference>
<keyword evidence="1" id="KW-0472">Membrane</keyword>
<reference evidence="2 3" key="1">
    <citation type="journal article" date="2011" name="J. Bacteriol.">
        <title>Genome sequence of the mercury-methylating and pleomorphic Desulfovibrio africanus Strain Walvis Bay.</title>
        <authorList>
            <person name="Brown S.D."/>
            <person name="Wall J.D."/>
            <person name="Kucken A.M."/>
            <person name="Gilmour C.C."/>
            <person name="Podar M."/>
            <person name="Brandt C.C."/>
            <person name="Teshima H."/>
            <person name="Detter J.C."/>
            <person name="Han C.S."/>
            <person name="Land M.L."/>
            <person name="Lucas S."/>
            <person name="Han J."/>
            <person name="Pennacchio L."/>
            <person name="Nolan M."/>
            <person name="Pitluck S."/>
            <person name="Woyke T."/>
            <person name="Goodwin L."/>
            <person name="Palumbo A.V."/>
            <person name="Elias D.A."/>
        </authorList>
    </citation>
    <scope>NUCLEOTIDE SEQUENCE [LARGE SCALE GENOMIC DNA]</scope>
    <source>
        <strain evidence="2 3">Walvis Bay</strain>
    </source>
</reference>
<dbReference type="KEGG" id="daf:Desaf_2162"/>
<evidence type="ECO:0000313" key="3">
    <source>
        <dbReference type="Proteomes" id="UP000007844"/>
    </source>
</evidence>
<dbReference type="RefSeq" id="WP_014260232.1">
    <property type="nucleotide sequence ID" value="NC_016629.1"/>
</dbReference>
<sequence length="326" mass="34021" precursor="true">MRRAAAILFSLTGAVFCILAALGLADAVCATEGCALFKGAAIFGLDLYWIGAAFFLSISLLLLLQRRRRELSASIMLLLAAGLVVDAVLLAVQAVTVPCLSCLVVAVLLGMTSLMLLPGSTLLARTAVVWVVIFVAALAGVARDQLTPVPAYGSPTAAIKVFFSPSCFVCQMELQELAGKSHLHKDLALYPVANEPGDLEAIHRFRRVVAESGSLSMAVEALFSAGEGLSLGESLQLQVVSFRNKVFLARAGARSIPYVLASSPALLQSASARQAPTSAVAGDTGAALDLTPSDEGCGYARESSCADEAARNARLYSRNSGQSSPQ</sequence>
<feature type="transmembrane region" description="Helical" evidence="1">
    <location>
        <begin position="40"/>
        <end position="64"/>
    </location>
</feature>
<proteinExistence type="predicted"/>
<keyword evidence="1" id="KW-1133">Transmembrane helix</keyword>
<evidence type="ECO:0000256" key="1">
    <source>
        <dbReference type="SAM" id="Phobius"/>
    </source>
</evidence>
<accession>F3YWJ8</accession>
<protein>
    <recommendedName>
        <fullName evidence="4">Vitamin K epoxide reductase</fullName>
    </recommendedName>
</protein>
<name>F3YWJ8_DESAF</name>
<evidence type="ECO:0008006" key="4">
    <source>
        <dbReference type="Google" id="ProtNLM"/>
    </source>
</evidence>
<keyword evidence="1" id="KW-0812">Transmembrane</keyword>
<dbReference type="EMBL" id="CP003221">
    <property type="protein sequence ID" value="EGJ50491.1"/>
    <property type="molecule type" value="Genomic_DNA"/>
</dbReference>
<feature type="transmembrane region" description="Helical" evidence="1">
    <location>
        <begin position="71"/>
        <end position="89"/>
    </location>
</feature>
<gene>
    <name evidence="2" type="ORF">Desaf_2162</name>
</gene>
<feature type="transmembrane region" description="Helical" evidence="1">
    <location>
        <begin position="122"/>
        <end position="142"/>
    </location>
</feature>
<organism evidence="2 3">
    <name type="scientific">Desulfocurvibacter africanus subsp. africanus str. Walvis Bay</name>
    <dbReference type="NCBI Taxonomy" id="690850"/>
    <lineage>
        <taxon>Bacteria</taxon>
        <taxon>Pseudomonadati</taxon>
        <taxon>Thermodesulfobacteriota</taxon>
        <taxon>Desulfovibrionia</taxon>
        <taxon>Desulfovibrionales</taxon>
        <taxon>Desulfovibrionaceae</taxon>
        <taxon>Desulfocurvibacter</taxon>
    </lineage>
</organism>